<keyword evidence="2" id="KW-1185">Reference proteome</keyword>
<dbReference type="AlphaFoldDB" id="A0A168N931"/>
<evidence type="ECO:0000313" key="1">
    <source>
        <dbReference type="EMBL" id="SAM00067.1"/>
    </source>
</evidence>
<dbReference type="InParanoid" id="A0A168N931"/>
<proteinExistence type="predicted"/>
<dbReference type="OrthoDB" id="2281940at2759"/>
<dbReference type="EMBL" id="LT553119">
    <property type="protein sequence ID" value="SAM00067.1"/>
    <property type="molecule type" value="Genomic_DNA"/>
</dbReference>
<gene>
    <name evidence="1" type="primary">ABSGL_05738.1 scaffold 7449</name>
</gene>
<dbReference type="OMA" id="FTREACH"/>
<name>A0A168N931_ABSGL</name>
<organism evidence="1">
    <name type="scientific">Absidia glauca</name>
    <name type="common">Pin mould</name>
    <dbReference type="NCBI Taxonomy" id="4829"/>
    <lineage>
        <taxon>Eukaryota</taxon>
        <taxon>Fungi</taxon>
        <taxon>Fungi incertae sedis</taxon>
        <taxon>Mucoromycota</taxon>
        <taxon>Mucoromycotina</taxon>
        <taxon>Mucoromycetes</taxon>
        <taxon>Mucorales</taxon>
        <taxon>Cunninghamellaceae</taxon>
        <taxon>Absidia</taxon>
    </lineage>
</organism>
<sequence>MDGGSRVNKNFKNGGFFLRNVVVKKLFDMMENSLACIPTCFDGSFRHPFGKHSTRAVDWIDIARFAIPALFVGKFQDHGARVAMLSIVAFIQTVLHKDLQATQLVNMKRSLEVWTTYLLNQVDEGKLPVSVFTPNEHYLQHIIEIIKRLGPPTYYSPRCMERTIGLYKRRKRSTKDPGVEAGNIMVKLAARNNLTLKNNCEQVDRPDLGNDLTPQTINLISDSLDAPIEISTQLMIDGITYGSTRHRSISGRTQSFAVFKVGIQRSHSIITCHYAGDVLFYFKWEQHFYAVARLVQLTFGSNNLMYCKPHVSDQSRTVILHASTIIGPAGRLHQQELGVDYIFWESMTIGVDTCQEACGSLDGL</sequence>
<dbReference type="STRING" id="4829.A0A168N931"/>
<reference evidence="1" key="1">
    <citation type="submission" date="2016-04" db="EMBL/GenBank/DDBJ databases">
        <authorList>
            <person name="Evans L.H."/>
            <person name="Alamgir A."/>
            <person name="Owens N."/>
            <person name="Weber N.D."/>
            <person name="Virtaneva K."/>
            <person name="Barbian K."/>
            <person name="Babar A."/>
            <person name="Rosenke K."/>
        </authorList>
    </citation>
    <scope>NUCLEOTIDE SEQUENCE [LARGE SCALE GENOMIC DNA]</scope>
    <source>
        <strain evidence="1">CBS 101.48</strain>
    </source>
</reference>
<evidence type="ECO:0000313" key="2">
    <source>
        <dbReference type="Proteomes" id="UP000078561"/>
    </source>
</evidence>
<protein>
    <submittedName>
        <fullName evidence="1">Uncharacterized protein</fullName>
    </submittedName>
</protein>
<accession>A0A168N931</accession>
<dbReference type="Proteomes" id="UP000078561">
    <property type="component" value="Unassembled WGS sequence"/>
</dbReference>